<organism evidence="2 3">
    <name type="scientific">Salinactinospora qingdaonensis</name>
    <dbReference type="NCBI Taxonomy" id="702744"/>
    <lineage>
        <taxon>Bacteria</taxon>
        <taxon>Bacillati</taxon>
        <taxon>Actinomycetota</taxon>
        <taxon>Actinomycetes</taxon>
        <taxon>Streptosporangiales</taxon>
        <taxon>Nocardiopsidaceae</taxon>
        <taxon>Salinactinospora</taxon>
    </lineage>
</organism>
<evidence type="ECO:0000256" key="1">
    <source>
        <dbReference type="SAM" id="MobiDB-lite"/>
    </source>
</evidence>
<sequence>MSATRTPPPPGQAHRPDTHTGPARRWGRSPEHLHAHAAVARLQAQCPQVIVWYGETSGCYYLMDARGLHIRPSLEGLRLLVWWHVHRPHPHTGAGR</sequence>
<evidence type="ECO:0000313" key="3">
    <source>
        <dbReference type="Proteomes" id="UP001500908"/>
    </source>
</evidence>
<dbReference type="EMBL" id="BAABDD010000003">
    <property type="protein sequence ID" value="GAA3731863.1"/>
    <property type="molecule type" value="Genomic_DNA"/>
</dbReference>
<proteinExistence type="predicted"/>
<comment type="caution">
    <text evidence="2">The sequence shown here is derived from an EMBL/GenBank/DDBJ whole genome shotgun (WGS) entry which is preliminary data.</text>
</comment>
<feature type="compositionally biased region" description="Pro residues" evidence="1">
    <location>
        <begin position="1"/>
        <end position="11"/>
    </location>
</feature>
<protein>
    <submittedName>
        <fullName evidence="2">Uncharacterized protein</fullName>
    </submittedName>
</protein>
<dbReference type="Proteomes" id="UP001500908">
    <property type="component" value="Unassembled WGS sequence"/>
</dbReference>
<name>A0ABP7F7E1_9ACTN</name>
<gene>
    <name evidence="2" type="ORF">GCM10022402_10700</name>
</gene>
<reference evidence="3" key="1">
    <citation type="journal article" date="2019" name="Int. J. Syst. Evol. Microbiol.">
        <title>The Global Catalogue of Microorganisms (GCM) 10K type strain sequencing project: providing services to taxonomists for standard genome sequencing and annotation.</title>
        <authorList>
            <consortium name="The Broad Institute Genomics Platform"/>
            <consortium name="The Broad Institute Genome Sequencing Center for Infectious Disease"/>
            <person name="Wu L."/>
            <person name="Ma J."/>
        </authorList>
    </citation>
    <scope>NUCLEOTIDE SEQUENCE [LARGE SCALE GENOMIC DNA]</scope>
    <source>
        <strain evidence="3">JCM 17137</strain>
    </source>
</reference>
<evidence type="ECO:0000313" key="2">
    <source>
        <dbReference type="EMBL" id="GAA3731863.1"/>
    </source>
</evidence>
<feature type="region of interest" description="Disordered" evidence="1">
    <location>
        <begin position="1"/>
        <end position="31"/>
    </location>
</feature>
<dbReference type="RefSeq" id="WP_344967873.1">
    <property type="nucleotide sequence ID" value="NZ_BAABDD010000003.1"/>
</dbReference>
<accession>A0ABP7F7E1</accession>
<keyword evidence="3" id="KW-1185">Reference proteome</keyword>